<accession>A0A6S6R606</accession>
<organism evidence="2 3">
    <name type="scientific">Anaerocolumna cellulosilytica</name>
    <dbReference type="NCBI Taxonomy" id="433286"/>
    <lineage>
        <taxon>Bacteria</taxon>
        <taxon>Bacillati</taxon>
        <taxon>Bacillota</taxon>
        <taxon>Clostridia</taxon>
        <taxon>Lachnospirales</taxon>
        <taxon>Lachnospiraceae</taxon>
        <taxon>Anaerocolumna</taxon>
    </lineage>
</organism>
<evidence type="ECO:0000313" key="3">
    <source>
        <dbReference type="Proteomes" id="UP000515561"/>
    </source>
</evidence>
<dbReference type="Pfam" id="PF01476">
    <property type="entry name" value="LysM"/>
    <property type="match status" value="2"/>
</dbReference>
<dbReference type="InterPro" id="IPR036779">
    <property type="entry name" value="LysM_dom_sf"/>
</dbReference>
<evidence type="ECO:0000313" key="2">
    <source>
        <dbReference type="EMBL" id="BCJ95527.1"/>
    </source>
</evidence>
<dbReference type="KEGG" id="acel:acsn021_30960"/>
<sequence>MNFGEYTCMNYAIRQGDTLYGISRDYNVPLPLILRLNPFMDIYNLQVGDEICIPVQQQAAEVGNVISYTVEEQDSLQSILDKFGIGLDDLLEYNGLNEVMLMPGTTIQVPSYDV</sequence>
<protein>
    <recommendedName>
        <fullName evidence="1">LysM domain-containing protein</fullName>
    </recommendedName>
</protein>
<dbReference type="PANTHER" id="PTHR33734">
    <property type="entry name" value="LYSM DOMAIN-CONTAINING GPI-ANCHORED PROTEIN 2"/>
    <property type="match status" value="1"/>
</dbReference>
<dbReference type="AlphaFoldDB" id="A0A6S6R606"/>
<dbReference type="Proteomes" id="UP000515561">
    <property type="component" value="Chromosome"/>
</dbReference>
<feature type="domain" description="LysM" evidence="1">
    <location>
        <begin position="9"/>
        <end position="53"/>
    </location>
</feature>
<dbReference type="Gene3D" id="3.10.350.10">
    <property type="entry name" value="LysM domain"/>
    <property type="match status" value="2"/>
</dbReference>
<dbReference type="SMART" id="SM00257">
    <property type="entry name" value="LysM"/>
    <property type="match status" value="2"/>
</dbReference>
<feature type="domain" description="LysM" evidence="1">
    <location>
        <begin position="66"/>
        <end position="109"/>
    </location>
</feature>
<dbReference type="SUPFAM" id="SSF54106">
    <property type="entry name" value="LysM domain"/>
    <property type="match status" value="2"/>
</dbReference>
<keyword evidence="3" id="KW-1185">Reference proteome</keyword>
<gene>
    <name evidence="2" type="ORF">acsn021_30960</name>
</gene>
<evidence type="ECO:0000259" key="1">
    <source>
        <dbReference type="PROSITE" id="PS51782"/>
    </source>
</evidence>
<dbReference type="PANTHER" id="PTHR33734:SF22">
    <property type="entry name" value="MEMBRANE-BOUND LYTIC MUREIN TRANSGLYCOSYLASE D"/>
    <property type="match status" value="1"/>
</dbReference>
<dbReference type="PROSITE" id="PS51782">
    <property type="entry name" value="LYSM"/>
    <property type="match status" value="2"/>
</dbReference>
<reference evidence="2 3" key="1">
    <citation type="journal article" date="2016" name="Int. J. Syst. Evol. Microbiol.">
        <title>Descriptions of Anaerotaenia torta gen. nov., sp. nov. and Anaerocolumna cellulosilytica gen. nov., sp. nov. isolated from a methanogenic reactor of cattle waste.</title>
        <authorList>
            <person name="Uek A."/>
            <person name="Ohtaki Y."/>
            <person name="Kaku N."/>
            <person name="Ueki K."/>
        </authorList>
    </citation>
    <scope>NUCLEOTIDE SEQUENCE [LARGE SCALE GENOMIC DNA]</scope>
    <source>
        <strain evidence="2 3">SN021</strain>
    </source>
</reference>
<proteinExistence type="predicted"/>
<dbReference type="InterPro" id="IPR018392">
    <property type="entry name" value="LysM"/>
</dbReference>
<dbReference type="EMBL" id="AP023367">
    <property type="protein sequence ID" value="BCJ95527.1"/>
    <property type="molecule type" value="Genomic_DNA"/>
</dbReference>
<name>A0A6S6R606_9FIRM</name>
<dbReference type="CDD" id="cd00118">
    <property type="entry name" value="LysM"/>
    <property type="match status" value="2"/>
</dbReference>